<name>A0ABV5CD03_9SPHI</name>
<dbReference type="Proteomes" id="UP001580928">
    <property type="component" value="Unassembled WGS sequence"/>
</dbReference>
<evidence type="ECO:0008006" key="3">
    <source>
        <dbReference type="Google" id="ProtNLM"/>
    </source>
</evidence>
<comment type="caution">
    <text evidence="1">The sequence shown here is derived from an EMBL/GenBank/DDBJ whole genome shotgun (WGS) entry which is preliminary data.</text>
</comment>
<sequence>MDLLYKTLSSIAETSRTTEEVEAGFLEAAKLILIDYQLIAGNESFEVLELEFYFYQKEIHPDPYSHAFQYPKRVIPKMSVTGSWYFHRFIGIEKYTHTRRGLDLTYGSAVQEAYGGLLIRSVKRESDGKRISGPSNVVAYVLAAANNPEAIQHLAFNRDEGMAFRADSVIRFQPRAQKLFKAVYQTSRHGLGDKMPFYRDKEYRYYTDASVLKKRPKKKRDHTTHIKNR</sequence>
<protein>
    <recommendedName>
        <fullName evidence="3">DUF2786 domain-containing protein</fullName>
    </recommendedName>
</protein>
<accession>A0ABV5CD03</accession>
<dbReference type="EMBL" id="JBBVGT010000002">
    <property type="protein sequence ID" value="MFB5945351.1"/>
    <property type="molecule type" value="Genomic_DNA"/>
</dbReference>
<evidence type="ECO:0000313" key="1">
    <source>
        <dbReference type="EMBL" id="MFB5945351.1"/>
    </source>
</evidence>
<gene>
    <name evidence="1" type="ORF">WKR92_05875</name>
</gene>
<dbReference type="RefSeq" id="WP_375556892.1">
    <property type="nucleotide sequence ID" value="NZ_JBBVGT010000002.1"/>
</dbReference>
<organism evidence="1 2">
    <name type="scientific">Albibacterium profundi</name>
    <dbReference type="NCBI Taxonomy" id="3134906"/>
    <lineage>
        <taxon>Bacteria</taxon>
        <taxon>Pseudomonadati</taxon>
        <taxon>Bacteroidota</taxon>
        <taxon>Sphingobacteriia</taxon>
        <taxon>Sphingobacteriales</taxon>
        <taxon>Sphingobacteriaceae</taxon>
        <taxon>Albibacterium</taxon>
    </lineage>
</organism>
<evidence type="ECO:0000313" key="2">
    <source>
        <dbReference type="Proteomes" id="UP001580928"/>
    </source>
</evidence>
<keyword evidence="2" id="KW-1185">Reference proteome</keyword>
<reference evidence="1 2" key="1">
    <citation type="submission" date="2024-04" db="EMBL/GenBank/DDBJ databases">
        <title>Albibacterium profundi sp. nov., isolated from sediment of the Challenger Deep of Mariana Trench.</title>
        <authorList>
            <person name="Wang Y."/>
        </authorList>
    </citation>
    <scope>NUCLEOTIDE SEQUENCE [LARGE SCALE GENOMIC DNA]</scope>
    <source>
        <strain evidence="1 2">RHL897</strain>
    </source>
</reference>
<proteinExistence type="predicted"/>